<dbReference type="InterPro" id="IPR013149">
    <property type="entry name" value="ADH-like_C"/>
</dbReference>
<evidence type="ECO:0000256" key="4">
    <source>
        <dbReference type="ARBA" id="ARBA00022833"/>
    </source>
</evidence>
<dbReference type="InterPro" id="IPR013154">
    <property type="entry name" value="ADH-like_N"/>
</dbReference>
<dbReference type="GO" id="GO:0005737">
    <property type="term" value="C:cytoplasm"/>
    <property type="evidence" value="ECO:0007669"/>
    <property type="project" value="TreeGrafter"/>
</dbReference>
<evidence type="ECO:0000256" key="2">
    <source>
        <dbReference type="ARBA" id="ARBA00008072"/>
    </source>
</evidence>
<sequence>MSNPDTPRKMRAAVFQEACASNGNDEILVKVASASLCGSDLIVYRGYLGPPAGRVGGHEAVGPIVQVGNSVNGFKVGDRVGFLNCLTTCEACTQCLAGQQQFCESGKINQGFDTNGFFAEYARVKALFAVKIPDGLPLERLSPLFCAGITAFRALKQLVPLRAGVIGVFGLGGVGVFAVRFAKALGYQVLGFDVSTEAREAAHGYGIDATVDGSDANAVSEALAQFDKSAGLDGAIVAAGVPAAYQAAINYTGFNGTIVAVGVPHTDVSITILQFVKKNLRLQGTQSGTPLELKEMMQLVQAHSIIPDVDLSPLDALPELVDALATGKITRKVGVVFDNTQSS</sequence>
<dbReference type="Pfam" id="PF00107">
    <property type="entry name" value="ADH_zinc_N"/>
    <property type="match status" value="1"/>
</dbReference>
<dbReference type="Pfam" id="PF08240">
    <property type="entry name" value="ADH_N"/>
    <property type="match status" value="1"/>
</dbReference>
<evidence type="ECO:0000256" key="3">
    <source>
        <dbReference type="ARBA" id="ARBA00022723"/>
    </source>
</evidence>
<comment type="similarity">
    <text evidence="2">Belongs to the zinc-containing alcohol dehydrogenase family.</text>
</comment>
<evidence type="ECO:0000313" key="7">
    <source>
        <dbReference type="EMBL" id="KIW77156.1"/>
    </source>
</evidence>
<gene>
    <name evidence="7" type="ORF">Z517_09602</name>
</gene>
<reference evidence="7 8" key="1">
    <citation type="submission" date="2015-01" db="EMBL/GenBank/DDBJ databases">
        <title>The Genome Sequence of Fonsecaea pedrosoi CBS 271.37.</title>
        <authorList>
            <consortium name="The Broad Institute Genomics Platform"/>
            <person name="Cuomo C."/>
            <person name="de Hoog S."/>
            <person name="Gorbushina A."/>
            <person name="Stielow B."/>
            <person name="Teixiera M."/>
            <person name="Abouelleil A."/>
            <person name="Chapman S.B."/>
            <person name="Priest M."/>
            <person name="Young S.K."/>
            <person name="Wortman J."/>
            <person name="Nusbaum C."/>
            <person name="Birren B."/>
        </authorList>
    </citation>
    <scope>NUCLEOTIDE SEQUENCE [LARGE SCALE GENOMIC DNA]</scope>
    <source>
        <strain evidence="7 8">CBS 271.37</strain>
    </source>
</reference>
<keyword evidence="8" id="KW-1185">Reference proteome</keyword>
<name>A0A0D2DHJ8_9EURO</name>
<dbReference type="VEuPathDB" id="FungiDB:Z517_09602"/>
<evidence type="ECO:0000313" key="8">
    <source>
        <dbReference type="Proteomes" id="UP000053029"/>
    </source>
</evidence>
<evidence type="ECO:0000259" key="6">
    <source>
        <dbReference type="SMART" id="SM00829"/>
    </source>
</evidence>
<organism evidence="7 8">
    <name type="scientific">Fonsecaea pedrosoi CBS 271.37</name>
    <dbReference type="NCBI Taxonomy" id="1442368"/>
    <lineage>
        <taxon>Eukaryota</taxon>
        <taxon>Fungi</taxon>
        <taxon>Dikarya</taxon>
        <taxon>Ascomycota</taxon>
        <taxon>Pezizomycotina</taxon>
        <taxon>Eurotiomycetes</taxon>
        <taxon>Chaetothyriomycetidae</taxon>
        <taxon>Chaetothyriales</taxon>
        <taxon>Herpotrichiellaceae</taxon>
        <taxon>Fonsecaea</taxon>
    </lineage>
</organism>
<dbReference type="AlphaFoldDB" id="A0A0D2DHJ8"/>
<dbReference type="InterPro" id="IPR020843">
    <property type="entry name" value="ER"/>
</dbReference>
<dbReference type="GeneID" id="25309092"/>
<dbReference type="SUPFAM" id="SSF50129">
    <property type="entry name" value="GroES-like"/>
    <property type="match status" value="1"/>
</dbReference>
<dbReference type="InterPro" id="IPR036291">
    <property type="entry name" value="NAD(P)-bd_dom_sf"/>
</dbReference>
<keyword evidence="3" id="KW-0479">Metal-binding</keyword>
<dbReference type="InterPro" id="IPR029752">
    <property type="entry name" value="D-isomer_DH_CS1"/>
</dbReference>
<comment type="cofactor">
    <cofactor evidence="1">
        <name>Zn(2+)</name>
        <dbReference type="ChEBI" id="CHEBI:29105"/>
    </cofactor>
</comment>
<dbReference type="OrthoDB" id="1560166at2759"/>
<dbReference type="GO" id="GO:0046872">
    <property type="term" value="F:metal ion binding"/>
    <property type="evidence" value="ECO:0007669"/>
    <property type="project" value="UniProtKB-KW"/>
</dbReference>
<evidence type="ECO:0000256" key="5">
    <source>
        <dbReference type="ARBA" id="ARBA00023002"/>
    </source>
</evidence>
<keyword evidence="5" id="KW-0560">Oxidoreductase</keyword>
<dbReference type="RefSeq" id="XP_013280964.1">
    <property type="nucleotide sequence ID" value="XM_013425510.1"/>
</dbReference>
<protein>
    <recommendedName>
        <fullName evidence="6">Enoyl reductase (ER) domain-containing protein</fullName>
    </recommendedName>
</protein>
<dbReference type="EMBL" id="KN846974">
    <property type="protein sequence ID" value="KIW77156.1"/>
    <property type="molecule type" value="Genomic_DNA"/>
</dbReference>
<dbReference type="PANTHER" id="PTHR42940">
    <property type="entry name" value="ALCOHOL DEHYDROGENASE 1-RELATED"/>
    <property type="match status" value="1"/>
</dbReference>
<dbReference type="Gene3D" id="3.90.180.10">
    <property type="entry name" value="Medium-chain alcohol dehydrogenases, catalytic domain"/>
    <property type="match status" value="1"/>
</dbReference>
<dbReference type="PROSITE" id="PS00065">
    <property type="entry name" value="D_2_HYDROXYACID_DH_1"/>
    <property type="match status" value="1"/>
</dbReference>
<dbReference type="Proteomes" id="UP000053029">
    <property type="component" value="Unassembled WGS sequence"/>
</dbReference>
<keyword evidence="4" id="KW-0862">Zinc</keyword>
<feature type="domain" description="Enoyl reductase (ER)" evidence="6">
    <location>
        <begin position="5"/>
        <end position="335"/>
    </location>
</feature>
<proteinExistence type="inferred from homology"/>
<dbReference type="STRING" id="1442368.A0A0D2DHJ8"/>
<dbReference type="GO" id="GO:0004022">
    <property type="term" value="F:alcohol dehydrogenase (NAD+) activity"/>
    <property type="evidence" value="ECO:0007669"/>
    <property type="project" value="TreeGrafter"/>
</dbReference>
<dbReference type="Gene3D" id="3.40.50.720">
    <property type="entry name" value="NAD(P)-binding Rossmann-like Domain"/>
    <property type="match status" value="1"/>
</dbReference>
<dbReference type="SMART" id="SM00829">
    <property type="entry name" value="PKS_ER"/>
    <property type="match status" value="1"/>
</dbReference>
<dbReference type="PANTHER" id="PTHR42940:SF8">
    <property type="entry name" value="VACUOLAR PROTEIN SORTING-ASSOCIATED PROTEIN 11"/>
    <property type="match status" value="1"/>
</dbReference>
<evidence type="ECO:0000256" key="1">
    <source>
        <dbReference type="ARBA" id="ARBA00001947"/>
    </source>
</evidence>
<dbReference type="InterPro" id="IPR011032">
    <property type="entry name" value="GroES-like_sf"/>
</dbReference>
<accession>A0A0D2DHJ8</accession>
<dbReference type="SUPFAM" id="SSF51735">
    <property type="entry name" value="NAD(P)-binding Rossmann-fold domains"/>
    <property type="match status" value="1"/>
</dbReference>
<dbReference type="HOGENOM" id="CLU_026673_20_1_1"/>